<keyword evidence="1 4" id="KW-0732">Signal</keyword>
<comment type="caution">
    <text evidence="4">Lacks conserved residue(s) required for the propagation of feature annotation.</text>
</comment>
<dbReference type="GO" id="GO:0015920">
    <property type="term" value="P:lipopolysaccharide transport"/>
    <property type="evidence" value="ECO:0007669"/>
    <property type="project" value="InterPro"/>
</dbReference>
<gene>
    <name evidence="4 7" type="primary">lptD</name>
    <name evidence="7" type="ORF">FCL42_18140</name>
</gene>
<dbReference type="PANTHER" id="PTHR30189">
    <property type="entry name" value="LPS-ASSEMBLY PROTEIN"/>
    <property type="match status" value="1"/>
</dbReference>
<protein>
    <recommendedName>
        <fullName evidence="4">LPS-assembly protein LptD</fullName>
    </recommendedName>
</protein>
<dbReference type="NCBIfam" id="NF002997">
    <property type="entry name" value="PRK03761.1"/>
    <property type="match status" value="1"/>
</dbReference>
<feature type="domain" description="Organic solvent tolerance-like N-terminal" evidence="5">
    <location>
        <begin position="56"/>
        <end position="187"/>
    </location>
</feature>
<dbReference type="Gene3D" id="2.60.450.10">
    <property type="entry name" value="Lipopolysaccharide (LPS) transport protein A like domain"/>
    <property type="match status" value="1"/>
</dbReference>
<dbReference type="GO" id="GO:1990351">
    <property type="term" value="C:transporter complex"/>
    <property type="evidence" value="ECO:0007669"/>
    <property type="project" value="TreeGrafter"/>
</dbReference>
<dbReference type="InterPro" id="IPR020889">
    <property type="entry name" value="LipoPS_assembly_LptD"/>
</dbReference>
<evidence type="ECO:0000256" key="2">
    <source>
        <dbReference type="ARBA" id="ARBA00023136"/>
    </source>
</evidence>
<accession>A0A4U1BHZ1</accession>
<dbReference type="Proteomes" id="UP000305675">
    <property type="component" value="Unassembled WGS sequence"/>
</dbReference>
<name>A0A4U1BHZ1_9GAMM</name>
<dbReference type="AlphaFoldDB" id="A0A4U1BHZ1"/>
<comment type="subcellular location">
    <subcellularLocation>
        <location evidence="4">Cell outer membrane</location>
    </subcellularLocation>
</comment>
<feature type="domain" description="LptD C-terminal" evidence="6">
    <location>
        <begin position="297"/>
        <end position="671"/>
    </location>
</feature>
<keyword evidence="3 4" id="KW-0998">Cell outer membrane</keyword>
<dbReference type="OrthoDB" id="9760225at2"/>
<dbReference type="EMBL" id="SWCJ01000019">
    <property type="protein sequence ID" value="TKB50917.1"/>
    <property type="molecule type" value="Genomic_DNA"/>
</dbReference>
<evidence type="ECO:0000313" key="7">
    <source>
        <dbReference type="EMBL" id="TKB50917.1"/>
    </source>
</evidence>
<evidence type="ECO:0000259" key="5">
    <source>
        <dbReference type="Pfam" id="PF03968"/>
    </source>
</evidence>
<proteinExistence type="inferred from homology"/>
<evidence type="ECO:0000313" key="8">
    <source>
        <dbReference type="Proteomes" id="UP000305675"/>
    </source>
</evidence>
<comment type="subunit">
    <text evidence="4">Component of the lipopolysaccharide transport and assembly complex. Interacts with LptE and LptA.</text>
</comment>
<evidence type="ECO:0000256" key="4">
    <source>
        <dbReference type="HAMAP-Rule" id="MF_01411"/>
    </source>
</evidence>
<dbReference type="InterPro" id="IPR050218">
    <property type="entry name" value="LptD"/>
</dbReference>
<dbReference type="PANTHER" id="PTHR30189:SF1">
    <property type="entry name" value="LPS-ASSEMBLY PROTEIN LPTD"/>
    <property type="match status" value="1"/>
</dbReference>
<dbReference type="HAMAP" id="MF_01411">
    <property type="entry name" value="LPS_assembly_LptD"/>
    <property type="match status" value="1"/>
</dbReference>
<dbReference type="Pfam" id="PF04453">
    <property type="entry name" value="LptD"/>
    <property type="match status" value="1"/>
</dbReference>
<comment type="caution">
    <text evidence="7">The sequence shown here is derived from an EMBL/GenBank/DDBJ whole genome shotgun (WGS) entry which is preliminary data.</text>
</comment>
<keyword evidence="2 4" id="KW-0472">Membrane</keyword>
<organism evidence="7 8">
    <name type="scientific">Ferrimonas aestuarii</name>
    <dbReference type="NCBI Taxonomy" id="2569539"/>
    <lineage>
        <taxon>Bacteria</taxon>
        <taxon>Pseudomonadati</taxon>
        <taxon>Pseudomonadota</taxon>
        <taxon>Gammaproteobacteria</taxon>
        <taxon>Alteromonadales</taxon>
        <taxon>Ferrimonadaceae</taxon>
        <taxon>Ferrimonas</taxon>
    </lineage>
</organism>
<dbReference type="InterPro" id="IPR005653">
    <property type="entry name" value="OstA-like_N"/>
</dbReference>
<evidence type="ECO:0000256" key="3">
    <source>
        <dbReference type="ARBA" id="ARBA00023237"/>
    </source>
</evidence>
<dbReference type="GO" id="GO:0009279">
    <property type="term" value="C:cell outer membrane"/>
    <property type="evidence" value="ECO:0007669"/>
    <property type="project" value="UniProtKB-SubCell"/>
</dbReference>
<dbReference type="InterPro" id="IPR007543">
    <property type="entry name" value="LptD_C"/>
</dbReference>
<keyword evidence="8" id="KW-1185">Reference proteome</keyword>
<dbReference type="Pfam" id="PF03968">
    <property type="entry name" value="LptD_N"/>
    <property type="match status" value="1"/>
</dbReference>
<evidence type="ECO:0000259" key="6">
    <source>
        <dbReference type="Pfam" id="PF04453"/>
    </source>
</evidence>
<reference evidence="7 8" key="1">
    <citation type="submission" date="2019-04" db="EMBL/GenBank/DDBJ databases">
        <authorList>
            <person name="Hwang J.C."/>
        </authorList>
    </citation>
    <scope>NUCLEOTIDE SEQUENCE [LARGE SCALE GENOMIC DNA]</scope>
    <source>
        <strain evidence="7 8">IMCC35002</strain>
    </source>
</reference>
<dbReference type="GO" id="GO:0043165">
    <property type="term" value="P:Gram-negative-bacterium-type cell outer membrane assembly"/>
    <property type="evidence" value="ECO:0007669"/>
    <property type="project" value="UniProtKB-UniRule"/>
</dbReference>
<evidence type="ECO:0000256" key="1">
    <source>
        <dbReference type="ARBA" id="ARBA00022729"/>
    </source>
</evidence>
<sequence length="770" mass="87496">MRYQLALACCCLPFAAWSQEGEVVVPESQCTIALPVPLMVDPNAPAVDSSTAPVNVQADTSRAIAGESAIFKGKVKLTQGNRAVTADTAEVQQLQQRVTAQGDLVFQDPQLTITADSLEADTANSQATLTNSKYWLHGQQVHGDAEQLELTPDNDIILSKGTFTTCPGEEPDWELKADKIIIDSEEEWGKIYDAQVRVFNTPVFYLPYMTVPVSDKRKTGFLFPAFSTSTKNGVDLKAPFYWNIAPNYDLTLTPQMMSARGVWLAAEGRYLHETNAGQLNLEYINNDRLDSLLKNDNRYAYAWQHTSYLESGWRLHVNYSDISDDNYFNDFDSAISASTDNQLSRFGEASYFQDNWNVAVKVQDIKVLGDAQDPFRVMPQVNYQYHLPSFYGAADFQFDTELTHFSHEDSNELKATRWHMEPTLTLPYQTPAGGLTAELKLMQTLYQQDIPTNNPNYDQLDSFVSRTLPQVRLHGQINFERETSFWSNSYRQTLEPQIQYLYVPYDDQDDIGVYDTALLQDDYDGLFRDRRFSGLDRIADANQFTLGVATRYFDSRNEELLRLSVGQIFYLADSDVTLPNQSNQIQQSSSAMAAELDMKIQDDWFFTGSLQFDTDGGNTNKSEVSVDYRPGRDKLLQLSHRYVPELAINETTGEVTDINQFGFRTTWPVAKDTYFVGNYYYDGNLSRTIETFAGIQWESCCWAVRLTYDRHLNTNYNDSGFTDIGQRDSYDTSWSLTFELKGLGSSGPLGVSDMQNEGLFNYRQPYYLRN</sequence>
<comment type="function">
    <text evidence="4">Together with LptE, is involved in the assembly of lipopolysaccharide (LPS) at the surface of the outer membrane.</text>
</comment>
<comment type="similarity">
    <text evidence="4">Belongs to the LptD family.</text>
</comment>